<reference evidence="2" key="1">
    <citation type="submission" date="2019-07" db="EMBL/GenBank/DDBJ databases">
        <title>Complete Genome Sequences of Vibrion rotiferianus strain AM7.</title>
        <authorList>
            <person name="Miyazaki K."/>
            <person name="Wiseschart A."/>
            <person name="Pootanakit K."/>
            <person name="Ishimori K."/>
            <person name="Kitahara K."/>
        </authorList>
    </citation>
    <scope>NUCLEOTIDE SEQUENCE [LARGE SCALE GENOMIC DNA]</scope>
    <source>
        <strain evidence="2">AM7</strain>
    </source>
</reference>
<gene>
    <name evidence="1" type="ORF">VroAM7_45420</name>
</gene>
<evidence type="ECO:0008006" key="3">
    <source>
        <dbReference type="Google" id="ProtNLM"/>
    </source>
</evidence>
<organism evidence="1 2">
    <name type="scientific">Vibrio rotiferianus</name>
    <dbReference type="NCBI Taxonomy" id="190895"/>
    <lineage>
        <taxon>Bacteria</taxon>
        <taxon>Pseudomonadati</taxon>
        <taxon>Pseudomonadota</taxon>
        <taxon>Gammaproteobacteria</taxon>
        <taxon>Vibrionales</taxon>
        <taxon>Vibrionaceae</taxon>
        <taxon>Vibrio</taxon>
    </lineage>
</organism>
<dbReference type="RefSeq" id="WP_005425107.1">
    <property type="nucleotide sequence ID" value="NZ_AP019799.1"/>
</dbReference>
<dbReference type="EMBL" id="AP019799">
    <property type="protein sequence ID" value="BBL91889.1"/>
    <property type="molecule type" value="Genomic_DNA"/>
</dbReference>
<name>A0A510IDV1_9VIBR</name>
<dbReference type="AlphaFoldDB" id="A0A510IDV1"/>
<dbReference type="GeneID" id="76259296"/>
<evidence type="ECO:0000313" key="1">
    <source>
        <dbReference type="EMBL" id="BBL91889.1"/>
    </source>
</evidence>
<protein>
    <recommendedName>
        <fullName evidence="3">Transposase</fullName>
    </recommendedName>
</protein>
<proteinExistence type="predicted"/>
<dbReference type="Proteomes" id="UP000315115">
    <property type="component" value="Chromosome 2"/>
</dbReference>
<sequence>MRIHKRPAKAWPKMAAYFQQRIAQSKNKLEVIALLNMKELLNWS</sequence>
<evidence type="ECO:0000313" key="2">
    <source>
        <dbReference type="Proteomes" id="UP000315115"/>
    </source>
</evidence>
<accession>A0A510IDV1</accession>